<dbReference type="AlphaFoldDB" id="W6MAB6"/>
<dbReference type="InterPro" id="IPR011006">
    <property type="entry name" value="CheY-like_superfamily"/>
</dbReference>
<dbReference type="CDD" id="cd00009">
    <property type="entry name" value="AAA"/>
    <property type="match status" value="1"/>
</dbReference>
<dbReference type="GO" id="GO:0000160">
    <property type="term" value="P:phosphorelay signal transduction system"/>
    <property type="evidence" value="ECO:0007669"/>
    <property type="project" value="InterPro"/>
</dbReference>
<dbReference type="GO" id="GO:0005524">
    <property type="term" value="F:ATP binding"/>
    <property type="evidence" value="ECO:0007669"/>
    <property type="project" value="UniProtKB-KW"/>
</dbReference>
<keyword evidence="5" id="KW-0804">Transcription</keyword>
<feature type="domain" description="Sigma-54 factor interaction" evidence="7">
    <location>
        <begin position="281"/>
        <end position="510"/>
    </location>
</feature>
<evidence type="ECO:0000256" key="2">
    <source>
        <dbReference type="ARBA" id="ARBA00022840"/>
    </source>
</evidence>
<dbReference type="Pfam" id="PF00158">
    <property type="entry name" value="Sigma54_activat"/>
    <property type="match status" value="1"/>
</dbReference>
<dbReference type="NCBIfam" id="TIGR00229">
    <property type="entry name" value="sensory_box"/>
    <property type="match status" value="1"/>
</dbReference>
<feature type="domain" description="PAS" evidence="9">
    <location>
        <begin position="138"/>
        <end position="198"/>
    </location>
</feature>
<dbReference type="PANTHER" id="PTHR32071">
    <property type="entry name" value="TRANSCRIPTIONAL REGULATORY PROTEIN"/>
    <property type="match status" value="1"/>
</dbReference>
<keyword evidence="6" id="KW-0597">Phosphoprotein</keyword>
<dbReference type="SUPFAM" id="SSF46689">
    <property type="entry name" value="Homeodomain-like"/>
    <property type="match status" value="1"/>
</dbReference>
<dbReference type="OrthoDB" id="9804019at2"/>
<keyword evidence="1" id="KW-0547">Nucleotide-binding</keyword>
<dbReference type="Gene3D" id="1.10.10.60">
    <property type="entry name" value="Homeodomain-like"/>
    <property type="match status" value="1"/>
</dbReference>
<dbReference type="Pfam" id="PF02954">
    <property type="entry name" value="HTH_8"/>
    <property type="match status" value="1"/>
</dbReference>
<evidence type="ECO:0000259" key="8">
    <source>
        <dbReference type="PROSITE" id="PS50110"/>
    </source>
</evidence>
<dbReference type="SUPFAM" id="SSF52172">
    <property type="entry name" value="CheY-like"/>
    <property type="match status" value="1"/>
</dbReference>
<dbReference type="PROSITE" id="PS50112">
    <property type="entry name" value="PAS"/>
    <property type="match status" value="1"/>
</dbReference>
<name>W6MAB6_9GAMM</name>
<dbReference type="Gene3D" id="3.30.450.20">
    <property type="entry name" value="PAS domain"/>
    <property type="match status" value="1"/>
</dbReference>
<dbReference type="InterPro" id="IPR003593">
    <property type="entry name" value="AAA+_ATPase"/>
</dbReference>
<dbReference type="PROSITE" id="PS50110">
    <property type="entry name" value="RESPONSE_REGULATORY"/>
    <property type="match status" value="1"/>
</dbReference>
<dbReference type="Pfam" id="PF00072">
    <property type="entry name" value="Response_reg"/>
    <property type="match status" value="1"/>
</dbReference>
<dbReference type="PROSITE" id="PS00676">
    <property type="entry name" value="SIGMA54_INTERACT_2"/>
    <property type="match status" value="1"/>
</dbReference>
<dbReference type="STRING" id="1400863.BN873_350106"/>
<dbReference type="InterPro" id="IPR000014">
    <property type="entry name" value="PAS"/>
</dbReference>
<evidence type="ECO:0000256" key="1">
    <source>
        <dbReference type="ARBA" id="ARBA00022741"/>
    </source>
</evidence>
<proteinExistence type="predicted"/>
<accession>W6MAB6</accession>
<dbReference type="InterPro" id="IPR058031">
    <property type="entry name" value="AAA_lid_NorR"/>
</dbReference>
<dbReference type="Pfam" id="PF25601">
    <property type="entry name" value="AAA_lid_14"/>
    <property type="match status" value="1"/>
</dbReference>
<protein>
    <submittedName>
        <fullName evidence="10">PAS modulated sigma54 specific transcriptional regulator, Fis family</fullName>
    </submittedName>
</protein>
<dbReference type="SUPFAM" id="SSF52540">
    <property type="entry name" value="P-loop containing nucleoside triphosphate hydrolases"/>
    <property type="match status" value="1"/>
</dbReference>
<dbReference type="InterPro" id="IPR009057">
    <property type="entry name" value="Homeodomain-like_sf"/>
</dbReference>
<dbReference type="InterPro" id="IPR027417">
    <property type="entry name" value="P-loop_NTPase"/>
</dbReference>
<dbReference type="PROSITE" id="PS00675">
    <property type="entry name" value="SIGMA54_INTERACT_1"/>
    <property type="match status" value="1"/>
</dbReference>
<dbReference type="CDD" id="cd00130">
    <property type="entry name" value="PAS"/>
    <property type="match status" value="1"/>
</dbReference>
<dbReference type="CDD" id="cd19920">
    <property type="entry name" value="REC_PA4781-like"/>
    <property type="match status" value="1"/>
</dbReference>
<evidence type="ECO:0000256" key="3">
    <source>
        <dbReference type="ARBA" id="ARBA00023015"/>
    </source>
</evidence>
<organism evidence="10 11">
    <name type="scientific">Candidatus Competibacter denitrificans Run_A_D11</name>
    <dbReference type="NCBI Taxonomy" id="1400863"/>
    <lineage>
        <taxon>Bacteria</taxon>
        <taxon>Pseudomonadati</taxon>
        <taxon>Pseudomonadota</taxon>
        <taxon>Gammaproteobacteria</taxon>
        <taxon>Candidatus Competibacteraceae</taxon>
        <taxon>Candidatus Competibacter</taxon>
    </lineage>
</organism>
<dbReference type="Proteomes" id="UP000035760">
    <property type="component" value="Unassembled WGS sequence"/>
</dbReference>
<dbReference type="InterPro" id="IPR025944">
    <property type="entry name" value="Sigma_54_int_dom_CS"/>
</dbReference>
<evidence type="ECO:0000256" key="5">
    <source>
        <dbReference type="ARBA" id="ARBA00023163"/>
    </source>
</evidence>
<dbReference type="PROSITE" id="PS50045">
    <property type="entry name" value="SIGMA54_INTERACT_4"/>
    <property type="match status" value="1"/>
</dbReference>
<dbReference type="InterPro" id="IPR002197">
    <property type="entry name" value="HTH_Fis"/>
</dbReference>
<evidence type="ECO:0000256" key="4">
    <source>
        <dbReference type="ARBA" id="ARBA00023125"/>
    </source>
</evidence>
<dbReference type="FunFam" id="3.40.50.300:FF:000006">
    <property type="entry name" value="DNA-binding transcriptional regulator NtrC"/>
    <property type="match status" value="1"/>
</dbReference>
<reference evidence="10" key="2">
    <citation type="submission" date="2014-03" db="EMBL/GenBank/DDBJ databases">
        <title>Candidatus Competibacter-lineage genomes retrieved from metagenomes reveal functional metabolic diversity.</title>
        <authorList>
            <person name="McIlroy S.J."/>
            <person name="Albertsen M."/>
            <person name="Andresen E.K."/>
            <person name="Saunders A.M."/>
            <person name="Kristiansen R."/>
            <person name="Stokholm-Bjerregaard M."/>
            <person name="Nielsen K.L."/>
            <person name="Nielsen P.H."/>
        </authorList>
    </citation>
    <scope>NUCLEOTIDE SEQUENCE</scope>
    <source>
        <strain evidence="10">Run_A_D11</strain>
    </source>
</reference>
<dbReference type="InterPro" id="IPR013767">
    <property type="entry name" value="PAS_fold"/>
</dbReference>
<gene>
    <name evidence="10" type="ORF">BN873_350106</name>
</gene>
<feature type="domain" description="Response regulatory" evidence="8">
    <location>
        <begin position="10"/>
        <end position="126"/>
    </location>
</feature>
<dbReference type="SMART" id="SM00382">
    <property type="entry name" value="AAA"/>
    <property type="match status" value="1"/>
</dbReference>
<dbReference type="InterPro" id="IPR025662">
    <property type="entry name" value="Sigma_54_int_dom_ATP-bd_1"/>
</dbReference>
<dbReference type="Gene3D" id="1.10.8.60">
    <property type="match status" value="1"/>
</dbReference>
<dbReference type="SUPFAM" id="SSF55785">
    <property type="entry name" value="PYP-like sensor domain (PAS domain)"/>
    <property type="match status" value="1"/>
</dbReference>
<comment type="caution">
    <text evidence="10">The sequence shown here is derived from an EMBL/GenBank/DDBJ whole genome shotgun (WGS) entry which is preliminary data.</text>
</comment>
<keyword evidence="11" id="KW-1185">Reference proteome</keyword>
<dbReference type="PROSITE" id="PS00688">
    <property type="entry name" value="SIGMA54_INTERACT_3"/>
    <property type="match status" value="1"/>
</dbReference>
<evidence type="ECO:0000313" key="11">
    <source>
        <dbReference type="Proteomes" id="UP000035760"/>
    </source>
</evidence>
<dbReference type="PANTHER" id="PTHR32071:SF57">
    <property type="entry name" value="C4-DICARBOXYLATE TRANSPORT TRANSCRIPTIONAL REGULATORY PROTEIN DCTD"/>
    <property type="match status" value="1"/>
</dbReference>
<dbReference type="GO" id="GO:0006355">
    <property type="term" value="P:regulation of DNA-templated transcription"/>
    <property type="evidence" value="ECO:0007669"/>
    <property type="project" value="InterPro"/>
</dbReference>
<dbReference type="GO" id="GO:0043565">
    <property type="term" value="F:sequence-specific DNA binding"/>
    <property type="evidence" value="ECO:0007669"/>
    <property type="project" value="InterPro"/>
</dbReference>
<keyword evidence="2" id="KW-0067">ATP-binding</keyword>
<dbReference type="InterPro" id="IPR002078">
    <property type="entry name" value="Sigma_54_int"/>
</dbReference>
<dbReference type="InterPro" id="IPR001789">
    <property type="entry name" value="Sig_transdc_resp-reg_receiver"/>
</dbReference>
<dbReference type="Gene3D" id="3.40.50.2300">
    <property type="match status" value="1"/>
</dbReference>
<dbReference type="EMBL" id="CBTJ020000042">
    <property type="protein sequence ID" value="CDI02850.1"/>
    <property type="molecule type" value="Genomic_DNA"/>
</dbReference>
<dbReference type="InterPro" id="IPR035965">
    <property type="entry name" value="PAS-like_dom_sf"/>
</dbReference>
<feature type="modified residue" description="4-aspartylphosphate" evidence="6">
    <location>
        <position position="59"/>
    </location>
</feature>
<sequence length="594" mass="65434">MTDIAQSAPAVLMVDDTPANLGVLYEVLSAAGYSVLVAEDGESALERAAYAQPDLILLDVMMPGIDGFETCRRLKEQPETQAIPIIFMSALSDTVDKIRGLQLGAVDYITKPFQHEEVLARVHTHLTLQQLKRTLAEREARLSALVTSAMDAILTFDADGLITLFNPAAEAMFGCNAAEVLGQPLDTLLAAPLRQVVHDYQRQSEARLWLPEGLQALRGNGQPFPIEATLSRTLVTGQPFYTMILRDIEARQQAEAEFNRLHGLNLYLRDEIQAEHDFEEMIGASTALRAVLQEVEAVAGTQATVLITGETGTGKELIARAIHNRSTRQAKPLIKLNCAAIAASLAESELFGHEKGAFTGALTRKIGRFELANGGTLFLDEVGELPLDLQAKLLRVLQEGEFERVGGSQTLKTDVRVIAATNRDLAQRCREGQFRADLYYRLNVFPVESPALRSRREDIPLLVRHFVQKYAASLGKSIDTVPLATLARLQAYSWPGNVRELQHVIERAVIISRSSTLEFGDWLREPTAEAGPGKVSVLTLEEMEYEHILKALETTSWRVSGEHGAARLLGLKPTTLEARMKKLGIERKRGGFEA</sequence>
<dbReference type="InterPro" id="IPR025943">
    <property type="entry name" value="Sigma_54_int_dom_ATP-bd_2"/>
</dbReference>
<evidence type="ECO:0000256" key="6">
    <source>
        <dbReference type="PROSITE-ProRule" id="PRU00169"/>
    </source>
</evidence>
<evidence type="ECO:0000259" key="9">
    <source>
        <dbReference type="PROSITE" id="PS50112"/>
    </source>
</evidence>
<dbReference type="SMART" id="SM00448">
    <property type="entry name" value="REC"/>
    <property type="match status" value="1"/>
</dbReference>
<dbReference type="SMART" id="SM00091">
    <property type="entry name" value="PAS"/>
    <property type="match status" value="1"/>
</dbReference>
<reference evidence="10" key="1">
    <citation type="submission" date="2013-07" db="EMBL/GenBank/DDBJ databases">
        <authorList>
            <person name="McIlroy S."/>
        </authorList>
    </citation>
    <scope>NUCLEOTIDE SEQUENCE [LARGE SCALE GENOMIC DNA]</scope>
    <source>
        <strain evidence="10">Run_A_D11</strain>
    </source>
</reference>
<dbReference type="Pfam" id="PF00989">
    <property type="entry name" value="PAS"/>
    <property type="match status" value="1"/>
</dbReference>
<keyword evidence="4" id="KW-0238">DNA-binding</keyword>
<dbReference type="Gene3D" id="3.40.50.300">
    <property type="entry name" value="P-loop containing nucleotide triphosphate hydrolases"/>
    <property type="match status" value="1"/>
</dbReference>
<evidence type="ECO:0000313" key="10">
    <source>
        <dbReference type="EMBL" id="CDI02850.1"/>
    </source>
</evidence>
<keyword evidence="3" id="KW-0805">Transcription regulation</keyword>
<dbReference type="RefSeq" id="WP_048673394.1">
    <property type="nucleotide sequence ID" value="NZ_CBTJ020000042.1"/>
</dbReference>
<evidence type="ECO:0000259" key="7">
    <source>
        <dbReference type="PROSITE" id="PS50045"/>
    </source>
</evidence>